<proteinExistence type="predicted"/>
<name>A0A9Q3DRV4_9BASI</name>
<dbReference type="Proteomes" id="UP000765509">
    <property type="component" value="Unassembled WGS sequence"/>
</dbReference>
<dbReference type="EMBL" id="AVOT02020933">
    <property type="protein sequence ID" value="MBW0509416.1"/>
    <property type="molecule type" value="Genomic_DNA"/>
</dbReference>
<accession>A0A9Q3DRV4</accession>
<evidence type="ECO:0000313" key="3">
    <source>
        <dbReference type="Proteomes" id="UP000765509"/>
    </source>
</evidence>
<keyword evidence="3" id="KW-1185">Reference proteome</keyword>
<feature type="region of interest" description="Disordered" evidence="1">
    <location>
        <begin position="62"/>
        <end position="81"/>
    </location>
</feature>
<evidence type="ECO:0000256" key="1">
    <source>
        <dbReference type="SAM" id="MobiDB-lite"/>
    </source>
</evidence>
<sequence length="81" mass="8861">MRAHLDRKKVMEGEAPSIHPGRGPRRSRDFSGVFGTFPGILKNYVKGLGEYGEEEEENYVEGEYSDGTALVPAPVGEAYGT</sequence>
<comment type="caution">
    <text evidence="2">The sequence shown here is derived from an EMBL/GenBank/DDBJ whole genome shotgun (WGS) entry which is preliminary data.</text>
</comment>
<evidence type="ECO:0000313" key="2">
    <source>
        <dbReference type="EMBL" id="MBW0509416.1"/>
    </source>
</evidence>
<protein>
    <submittedName>
        <fullName evidence="2">Uncharacterized protein</fullName>
    </submittedName>
</protein>
<gene>
    <name evidence="2" type="ORF">O181_049131</name>
</gene>
<organism evidence="2 3">
    <name type="scientific">Austropuccinia psidii MF-1</name>
    <dbReference type="NCBI Taxonomy" id="1389203"/>
    <lineage>
        <taxon>Eukaryota</taxon>
        <taxon>Fungi</taxon>
        <taxon>Dikarya</taxon>
        <taxon>Basidiomycota</taxon>
        <taxon>Pucciniomycotina</taxon>
        <taxon>Pucciniomycetes</taxon>
        <taxon>Pucciniales</taxon>
        <taxon>Sphaerophragmiaceae</taxon>
        <taxon>Austropuccinia</taxon>
    </lineage>
</organism>
<reference evidence="2" key="1">
    <citation type="submission" date="2021-03" db="EMBL/GenBank/DDBJ databases">
        <title>Draft genome sequence of rust myrtle Austropuccinia psidii MF-1, a brazilian biotype.</title>
        <authorList>
            <person name="Quecine M.C."/>
            <person name="Pachon D.M.R."/>
            <person name="Bonatelli M.L."/>
            <person name="Correr F.H."/>
            <person name="Franceschini L.M."/>
            <person name="Leite T.F."/>
            <person name="Margarido G.R.A."/>
            <person name="Almeida C.A."/>
            <person name="Ferrarezi J.A."/>
            <person name="Labate C.A."/>
        </authorList>
    </citation>
    <scope>NUCLEOTIDE SEQUENCE</scope>
    <source>
        <strain evidence="2">MF-1</strain>
    </source>
</reference>
<feature type="region of interest" description="Disordered" evidence="1">
    <location>
        <begin position="1"/>
        <end position="30"/>
    </location>
</feature>
<dbReference type="AlphaFoldDB" id="A0A9Q3DRV4"/>